<organism evidence="1 2">
    <name type="scientific">Polycladospora coralii</name>
    <dbReference type="NCBI Taxonomy" id="2771432"/>
    <lineage>
        <taxon>Bacteria</taxon>
        <taxon>Bacillati</taxon>
        <taxon>Bacillota</taxon>
        <taxon>Bacilli</taxon>
        <taxon>Bacillales</taxon>
        <taxon>Thermoactinomycetaceae</taxon>
        <taxon>Polycladospora</taxon>
    </lineage>
</organism>
<dbReference type="EMBL" id="JACXAH010000018">
    <property type="protein sequence ID" value="MBD1373129.1"/>
    <property type="molecule type" value="Genomic_DNA"/>
</dbReference>
<gene>
    <name evidence="1" type="ORF">IC620_12265</name>
</gene>
<proteinExistence type="predicted"/>
<dbReference type="Proteomes" id="UP000661691">
    <property type="component" value="Unassembled WGS sequence"/>
</dbReference>
<protein>
    <submittedName>
        <fullName evidence="1">Uncharacterized protein</fullName>
    </submittedName>
</protein>
<evidence type="ECO:0000313" key="2">
    <source>
        <dbReference type="Proteomes" id="UP000661691"/>
    </source>
</evidence>
<sequence>MNQADTSRNIQVVNVASSEQNVCCGGTPPQNRGLLSLESGQFYIVVCRIQPSSVLYYVVTNGIPRQNLGTINLPLARCILFRPI</sequence>
<comment type="caution">
    <text evidence="1">The sequence shown here is derived from an EMBL/GenBank/DDBJ whole genome shotgun (WGS) entry which is preliminary data.</text>
</comment>
<dbReference type="RefSeq" id="WP_191142322.1">
    <property type="nucleotide sequence ID" value="NZ_JACXAH010000018.1"/>
</dbReference>
<evidence type="ECO:0000313" key="1">
    <source>
        <dbReference type="EMBL" id="MBD1373129.1"/>
    </source>
</evidence>
<keyword evidence="2" id="KW-1185">Reference proteome</keyword>
<accession>A0A926N6K4</accession>
<dbReference type="AlphaFoldDB" id="A0A926N6K4"/>
<reference evidence="1" key="1">
    <citation type="submission" date="2020-09" db="EMBL/GenBank/DDBJ databases">
        <title>A novel bacterium of genus Hazenella, isolated from South China Sea.</title>
        <authorList>
            <person name="Huang H."/>
            <person name="Mo K."/>
            <person name="Hu Y."/>
        </authorList>
    </citation>
    <scope>NUCLEOTIDE SEQUENCE</scope>
    <source>
        <strain evidence="1">IB182357</strain>
    </source>
</reference>
<name>A0A926N6K4_9BACL</name>